<dbReference type="EMBL" id="SRLO01000118">
    <property type="protein sequence ID" value="TNN74099.1"/>
    <property type="molecule type" value="Genomic_DNA"/>
</dbReference>
<evidence type="ECO:0000256" key="1">
    <source>
        <dbReference type="SAM" id="MobiDB-lite"/>
    </source>
</evidence>
<gene>
    <name evidence="2" type="ORF">EYF80_015740</name>
</gene>
<reference evidence="2 3" key="1">
    <citation type="submission" date="2019-03" db="EMBL/GenBank/DDBJ databases">
        <title>First draft genome of Liparis tanakae, snailfish: a comprehensive survey of snailfish specific genes.</title>
        <authorList>
            <person name="Kim W."/>
            <person name="Song I."/>
            <person name="Jeong J.-H."/>
            <person name="Kim D."/>
            <person name="Kim S."/>
            <person name="Ryu S."/>
            <person name="Song J.Y."/>
            <person name="Lee S.K."/>
        </authorList>
    </citation>
    <scope>NUCLEOTIDE SEQUENCE [LARGE SCALE GENOMIC DNA]</scope>
    <source>
        <tissue evidence="2">Muscle</tissue>
    </source>
</reference>
<accession>A0A4Z2I7T0</accession>
<evidence type="ECO:0000313" key="3">
    <source>
        <dbReference type="Proteomes" id="UP000314294"/>
    </source>
</evidence>
<comment type="caution">
    <text evidence="2">The sequence shown here is derived from an EMBL/GenBank/DDBJ whole genome shotgun (WGS) entry which is preliminary data.</text>
</comment>
<dbReference type="AlphaFoldDB" id="A0A4Z2I7T0"/>
<name>A0A4Z2I7T0_9TELE</name>
<feature type="compositionally biased region" description="Basic and acidic residues" evidence="1">
    <location>
        <begin position="31"/>
        <end position="46"/>
    </location>
</feature>
<protein>
    <submittedName>
        <fullName evidence="2">Uncharacterized protein</fullName>
    </submittedName>
</protein>
<dbReference type="Proteomes" id="UP000314294">
    <property type="component" value="Unassembled WGS sequence"/>
</dbReference>
<evidence type="ECO:0000313" key="2">
    <source>
        <dbReference type="EMBL" id="TNN74099.1"/>
    </source>
</evidence>
<sequence>MSRAASAAVSDGQRQEDISRGCKAPAIAAERTSEGISRKKEKRGTEGKITGKAAEGEHRCPGRGFGFPETPSDTHRRPRSKPNQKRAGAGQGDGATLVHHAAADKTFPPTIVEINRWSSCDYLRIENAEAVAAPVGGR</sequence>
<proteinExistence type="predicted"/>
<feature type="region of interest" description="Disordered" evidence="1">
    <location>
        <begin position="1"/>
        <end position="94"/>
    </location>
</feature>
<keyword evidence="3" id="KW-1185">Reference proteome</keyword>
<organism evidence="2 3">
    <name type="scientific">Liparis tanakae</name>
    <name type="common">Tanaka's snailfish</name>
    <dbReference type="NCBI Taxonomy" id="230148"/>
    <lineage>
        <taxon>Eukaryota</taxon>
        <taxon>Metazoa</taxon>
        <taxon>Chordata</taxon>
        <taxon>Craniata</taxon>
        <taxon>Vertebrata</taxon>
        <taxon>Euteleostomi</taxon>
        <taxon>Actinopterygii</taxon>
        <taxon>Neopterygii</taxon>
        <taxon>Teleostei</taxon>
        <taxon>Neoteleostei</taxon>
        <taxon>Acanthomorphata</taxon>
        <taxon>Eupercaria</taxon>
        <taxon>Perciformes</taxon>
        <taxon>Cottioidei</taxon>
        <taxon>Cottales</taxon>
        <taxon>Liparidae</taxon>
        <taxon>Liparis</taxon>
    </lineage>
</organism>